<comment type="caution">
    <text evidence="4">The sequence shown here is derived from an EMBL/GenBank/DDBJ whole genome shotgun (WGS) entry which is preliminary data.</text>
</comment>
<sequence length="900" mass="93486">MAVPPTAVARQTVTGRRTAPGPGGLRSVVRAACGRRRGLRAGDRADGRRRRPWPGPVVGGDPPDRPAGVPMTGRPSVRGGLLAPLWAGGAAWSAGLVFHRAFGYGPLLLPLTVAALAPALTLPALALRRRLPPVECTLPALLVLGPVVCALLLFSDSGTGSYPWSAVRAAAEAAPRGWIRLLGTGLPAAPTPELLCFPFLLTWLASLLGAEAALRLRARGLASLPAVILLVVGVMWCVPGDGSAVPEATAVTLCAGALLRVRSGGRRPRGGPGQGPRRSRGRVTGYVWTTALVATAATITWTLPWPAQNTGYDLRDRVTAPVRTDTAVDPLAQLARWHRASGTPLFTVTGPAGDRWRLCALTAFDGRRWAPEGTFVPTGGVVPAAGPAGRTRSAKTVAARRSVHHRVVLSGLDGAFLPVPAEPVRIAGPAVAVSPRDATVLAVQRPGRGTAYTVDSVPVIRPAPVDMPGLRSAGAGSAARDLPPGVPGALTELAGTSTARADTPYARAAGIAKRLREEYTHVPDAPGVATYGGVARFLEERQGPAVVFGAAFTLAARLSGLPARLVVGFVPRAAEDAAHDGRTVTVAGRDAKVWGEVYFDGVGWLPFDPVPRPGRAHSVDARPSATAQKPTPSPTSSSTAPRPSRTPEAAPATARATPRTAPVDPDDWLLPLCLSLAGLLFAARALRLVVLPVLRERGSRRAATPADRVRGAWHAAVRRLADAGVPVPPSASVTDVGRLLAGAAGPDAGPAATGLAHAAQRALYGDPGPEAGRASCVTAEEADRAWDRCDRLARALRRRSGIAGPSCWLLLVPGPLLLAWRRARAASRENRAVRPTSQGVVERDTLREARGSGDPGMSRGTHGPSDHDTSHGTHGPTDYDTPHGTHGPSDHDTPRTADPA</sequence>
<protein>
    <submittedName>
        <fullName evidence="4">Transglutaminase domain-containing protein</fullName>
    </submittedName>
</protein>
<feature type="transmembrane region" description="Helical" evidence="2">
    <location>
        <begin position="194"/>
        <end position="214"/>
    </location>
</feature>
<feature type="transmembrane region" description="Helical" evidence="2">
    <location>
        <begin position="138"/>
        <end position="155"/>
    </location>
</feature>
<keyword evidence="2" id="KW-0812">Transmembrane</keyword>
<proteinExistence type="predicted"/>
<dbReference type="PANTHER" id="PTHR42736">
    <property type="entry name" value="PROTEIN-GLUTAMINE GAMMA-GLUTAMYLTRANSFERASE"/>
    <property type="match status" value="1"/>
</dbReference>
<feature type="region of interest" description="Disordered" evidence="1">
    <location>
        <begin position="1"/>
        <end position="69"/>
    </location>
</feature>
<organism evidence="4 5">
    <name type="scientific">Streptomyces luteolifulvus</name>
    <dbReference type="NCBI Taxonomy" id="2615112"/>
    <lineage>
        <taxon>Bacteria</taxon>
        <taxon>Bacillati</taxon>
        <taxon>Actinomycetota</taxon>
        <taxon>Actinomycetes</taxon>
        <taxon>Kitasatosporales</taxon>
        <taxon>Streptomycetaceae</taxon>
        <taxon>Streptomyces</taxon>
    </lineage>
</organism>
<dbReference type="Gene3D" id="3.10.620.30">
    <property type="match status" value="1"/>
</dbReference>
<dbReference type="Pfam" id="PF13559">
    <property type="entry name" value="DUF4129"/>
    <property type="match status" value="1"/>
</dbReference>
<evidence type="ECO:0000313" key="4">
    <source>
        <dbReference type="EMBL" id="KAB1143647.1"/>
    </source>
</evidence>
<dbReference type="InterPro" id="IPR052901">
    <property type="entry name" value="Bact_TGase-like"/>
</dbReference>
<dbReference type="EMBL" id="VZRB01000018">
    <property type="protein sequence ID" value="KAB1143647.1"/>
    <property type="molecule type" value="Genomic_DNA"/>
</dbReference>
<feature type="transmembrane region" description="Helical" evidence="2">
    <location>
        <begin position="107"/>
        <end position="126"/>
    </location>
</feature>
<dbReference type="PANTHER" id="PTHR42736:SF1">
    <property type="entry name" value="PROTEIN-GLUTAMINE GAMMA-GLUTAMYLTRANSFERASE"/>
    <property type="match status" value="1"/>
</dbReference>
<feature type="transmembrane region" description="Helical" evidence="2">
    <location>
        <begin position="221"/>
        <end position="238"/>
    </location>
</feature>
<dbReference type="InterPro" id="IPR025403">
    <property type="entry name" value="TgpA-like_C"/>
</dbReference>
<feature type="compositionally biased region" description="Low complexity" evidence="1">
    <location>
        <begin position="623"/>
        <end position="662"/>
    </location>
</feature>
<feature type="region of interest" description="Disordered" evidence="1">
    <location>
        <begin position="615"/>
        <end position="662"/>
    </location>
</feature>
<feature type="transmembrane region" description="Helical" evidence="2">
    <location>
        <begin position="244"/>
        <end position="262"/>
    </location>
</feature>
<dbReference type="AlphaFoldDB" id="A0A6H9UYC0"/>
<reference evidence="4 5" key="1">
    <citation type="submission" date="2019-09" db="EMBL/GenBank/DDBJ databases">
        <title>Screening of Novel Bioactive Compounds from Soil-Associated.</title>
        <authorList>
            <person name="Zhao S."/>
        </authorList>
    </citation>
    <scope>NUCLEOTIDE SEQUENCE [LARGE SCALE GENOMIC DNA]</scope>
    <source>
        <strain evidence="4 5">HIT-DPA4</strain>
    </source>
</reference>
<dbReference type="Proteomes" id="UP000442707">
    <property type="component" value="Unassembled WGS sequence"/>
</dbReference>
<feature type="compositionally biased region" description="Basic and acidic residues" evidence="1">
    <location>
        <begin position="841"/>
        <end position="851"/>
    </location>
</feature>
<dbReference type="Pfam" id="PF01841">
    <property type="entry name" value="Transglut_core"/>
    <property type="match status" value="1"/>
</dbReference>
<feature type="domain" description="Transglutaminase-like" evidence="3">
    <location>
        <begin position="537"/>
        <end position="611"/>
    </location>
</feature>
<dbReference type="InterPro" id="IPR038765">
    <property type="entry name" value="Papain-like_cys_pep_sf"/>
</dbReference>
<evidence type="ECO:0000256" key="1">
    <source>
        <dbReference type="SAM" id="MobiDB-lite"/>
    </source>
</evidence>
<feature type="compositionally biased region" description="Basic and acidic residues" evidence="1">
    <location>
        <begin position="880"/>
        <end position="900"/>
    </location>
</feature>
<keyword evidence="2" id="KW-1133">Transmembrane helix</keyword>
<feature type="transmembrane region" description="Helical" evidence="2">
    <location>
        <begin position="283"/>
        <end position="303"/>
    </location>
</feature>
<feature type="region of interest" description="Disordered" evidence="1">
    <location>
        <begin position="826"/>
        <end position="900"/>
    </location>
</feature>
<feature type="transmembrane region" description="Helical" evidence="2">
    <location>
        <begin position="81"/>
        <end position="101"/>
    </location>
</feature>
<gene>
    <name evidence="4" type="ORF">F7R91_24225</name>
</gene>
<accession>A0A6H9UYC0</accession>
<name>A0A6H9UYC0_9ACTN</name>
<evidence type="ECO:0000313" key="5">
    <source>
        <dbReference type="Proteomes" id="UP000442707"/>
    </source>
</evidence>
<keyword evidence="2" id="KW-0472">Membrane</keyword>
<evidence type="ECO:0000256" key="2">
    <source>
        <dbReference type="SAM" id="Phobius"/>
    </source>
</evidence>
<dbReference type="SUPFAM" id="SSF54001">
    <property type="entry name" value="Cysteine proteinases"/>
    <property type="match status" value="1"/>
</dbReference>
<dbReference type="InterPro" id="IPR002931">
    <property type="entry name" value="Transglutaminase-like"/>
</dbReference>
<keyword evidence="5" id="KW-1185">Reference proteome</keyword>
<evidence type="ECO:0000259" key="3">
    <source>
        <dbReference type="SMART" id="SM00460"/>
    </source>
</evidence>
<dbReference type="SMART" id="SM00460">
    <property type="entry name" value="TGc"/>
    <property type="match status" value="1"/>
</dbReference>